<dbReference type="PANTHER" id="PTHR38658">
    <property type="entry name" value="OXPP CYCLE PROTEIN OPCA-RELATED"/>
    <property type="match status" value="1"/>
</dbReference>
<dbReference type="Proteomes" id="UP001281731">
    <property type="component" value="Unassembled WGS sequence"/>
</dbReference>
<evidence type="ECO:0000313" key="3">
    <source>
        <dbReference type="EMBL" id="MDY5133326.1"/>
    </source>
</evidence>
<evidence type="ECO:0000313" key="6">
    <source>
        <dbReference type="Proteomes" id="UP001281731"/>
    </source>
</evidence>
<dbReference type="PANTHER" id="PTHR38658:SF1">
    <property type="entry name" value="OXPP CYCLE PROTEIN OPCA-RELATED"/>
    <property type="match status" value="1"/>
</dbReference>
<accession>A0AAW9HLN2</accession>
<dbReference type="EMBL" id="JAWNGA010000010">
    <property type="protein sequence ID" value="MDY5133326.1"/>
    <property type="molecule type" value="Genomic_DNA"/>
</dbReference>
<feature type="domain" description="Glucose-6-phosphate dehydrogenase assembly protein OpcA N-terminal" evidence="1">
    <location>
        <begin position="51"/>
        <end position="156"/>
    </location>
</feature>
<proteinExistence type="predicted"/>
<evidence type="ECO:0000313" key="4">
    <source>
        <dbReference type="EMBL" id="MDY5154561.1"/>
    </source>
</evidence>
<organism evidence="4 6">
    <name type="scientific">Actinotignum urinale</name>
    <dbReference type="NCBI Taxonomy" id="190146"/>
    <lineage>
        <taxon>Bacteria</taxon>
        <taxon>Bacillati</taxon>
        <taxon>Actinomycetota</taxon>
        <taxon>Actinomycetes</taxon>
        <taxon>Actinomycetales</taxon>
        <taxon>Actinomycetaceae</taxon>
        <taxon>Actinotignum</taxon>
    </lineage>
</organism>
<name>A0AAW9HLN2_9ACTO</name>
<dbReference type="RefSeq" id="WP_245855202.1">
    <property type="nucleotide sequence ID" value="NZ_CAMYCL010000011.1"/>
</dbReference>
<sequence>MNNTTSADVGMRLETQRETEGTGALGRVLTLIIMAKTEGGVRDALQAAGGASRAHPSRIIVVLPGESEKDSLDAEIRTGTESGASEVIILRANGRSADNVKTLVMPLLLPDTPVVTWWIQEIPENCAATDAGSIAQRRITTARTSHEPVRSLAKLRHSYTPGDTDLSWAGCSLWRNYLASMLDEFPGIKLVSARVNGTDFSGSVYLLAAWLRLLLDIPVEIIKGEGSVINSVYFETDKGETLGLERSPGTDFATMIRPGRKDQMVALNRRDLADMLIEDLRDLTPDYAYEQVLTKGLELLDYPAFQN</sequence>
<dbReference type="InterPro" id="IPR046802">
    <property type="entry name" value="OpcA_G6PD_C"/>
</dbReference>
<dbReference type="Pfam" id="PF10128">
    <property type="entry name" value="OpcA_G6PD_assem"/>
    <property type="match status" value="1"/>
</dbReference>
<dbReference type="EMBL" id="JAWNGC010000002">
    <property type="protein sequence ID" value="MDY5154561.1"/>
    <property type="molecule type" value="Genomic_DNA"/>
</dbReference>
<dbReference type="AlphaFoldDB" id="A0AAW9HLN2"/>
<feature type="domain" description="Glucose-6-phosphate dehydrogenase assembly protein OpcA C-terminal" evidence="2">
    <location>
        <begin position="161"/>
        <end position="293"/>
    </location>
</feature>
<protein>
    <submittedName>
        <fullName evidence="4">Glucose-6-phosphate dehydrogenase assembly protein OpcA</fullName>
    </submittedName>
</protein>
<gene>
    <name evidence="4" type="ORF">R6G80_02325</name>
    <name evidence="3" type="ORF">R6G86_06205</name>
</gene>
<dbReference type="Proteomes" id="UP001275049">
    <property type="component" value="Unassembled WGS sequence"/>
</dbReference>
<evidence type="ECO:0000259" key="2">
    <source>
        <dbReference type="Pfam" id="PF20171"/>
    </source>
</evidence>
<dbReference type="InterPro" id="IPR046801">
    <property type="entry name" value="OpcA_G6PD_N"/>
</dbReference>
<comment type="caution">
    <text evidence="4">The sequence shown here is derived from an EMBL/GenBank/DDBJ whole genome shotgun (WGS) entry which is preliminary data.</text>
</comment>
<dbReference type="Pfam" id="PF20171">
    <property type="entry name" value="OpcA_G6PD_C"/>
    <property type="match status" value="1"/>
</dbReference>
<evidence type="ECO:0000313" key="5">
    <source>
        <dbReference type="Proteomes" id="UP001275049"/>
    </source>
</evidence>
<keyword evidence="5" id="KW-1185">Reference proteome</keyword>
<reference evidence="4 5" key="1">
    <citation type="submission" date="2023-10" db="EMBL/GenBank/DDBJ databases">
        <title>Whole Genome based description of the genera Actinobaculum and Actinotignum reveals a complex phylogenetic relationship within the species included in the genus Actinotignum.</title>
        <authorList>
            <person name="Jensen C.S."/>
            <person name="Dargis R."/>
            <person name="Kemp M."/>
            <person name="Christensen J.J."/>
        </authorList>
    </citation>
    <scope>NUCLEOTIDE SEQUENCE</scope>
    <source>
        <strain evidence="4">SLA_B511</strain>
        <strain evidence="3 5">SLA_B974</strain>
    </source>
</reference>
<dbReference type="InterPro" id="IPR004555">
    <property type="entry name" value="G6PDH_assembly_OpcA"/>
</dbReference>
<evidence type="ECO:0000259" key="1">
    <source>
        <dbReference type="Pfam" id="PF10128"/>
    </source>
</evidence>